<dbReference type="Gene3D" id="3.90.1720.30">
    <property type="entry name" value="PPPDE domains"/>
    <property type="match status" value="1"/>
</dbReference>
<evidence type="ECO:0000256" key="4">
    <source>
        <dbReference type="SAM" id="MobiDB-lite"/>
    </source>
</evidence>
<proteinExistence type="inferred from homology"/>
<organism evidence="6 7">
    <name type="scientific">Vanilla planifolia</name>
    <name type="common">Vanilla</name>
    <dbReference type="NCBI Taxonomy" id="51239"/>
    <lineage>
        <taxon>Eukaryota</taxon>
        <taxon>Viridiplantae</taxon>
        <taxon>Streptophyta</taxon>
        <taxon>Embryophyta</taxon>
        <taxon>Tracheophyta</taxon>
        <taxon>Spermatophyta</taxon>
        <taxon>Magnoliopsida</taxon>
        <taxon>Liliopsida</taxon>
        <taxon>Asparagales</taxon>
        <taxon>Orchidaceae</taxon>
        <taxon>Vanilloideae</taxon>
        <taxon>Vanilleae</taxon>
        <taxon>Vanilla</taxon>
    </lineage>
</organism>
<evidence type="ECO:0000259" key="5">
    <source>
        <dbReference type="PROSITE" id="PS51858"/>
    </source>
</evidence>
<feature type="compositionally biased region" description="Polar residues" evidence="4">
    <location>
        <begin position="217"/>
        <end position="232"/>
    </location>
</feature>
<dbReference type="InterPro" id="IPR008580">
    <property type="entry name" value="PPPDE_dom"/>
</dbReference>
<dbReference type="EMBL" id="JADCNL010000004">
    <property type="protein sequence ID" value="KAG0484846.1"/>
    <property type="molecule type" value="Genomic_DNA"/>
</dbReference>
<dbReference type="GO" id="GO:0006508">
    <property type="term" value="P:proteolysis"/>
    <property type="evidence" value="ECO:0007669"/>
    <property type="project" value="UniProtKB-KW"/>
</dbReference>
<feature type="region of interest" description="Disordered" evidence="4">
    <location>
        <begin position="217"/>
        <end position="249"/>
    </location>
</feature>
<dbReference type="PANTHER" id="PTHR12378:SF9">
    <property type="entry name" value="OS06G0107000 PROTEIN"/>
    <property type="match status" value="1"/>
</dbReference>
<dbReference type="PANTHER" id="PTHR12378">
    <property type="entry name" value="DESUMOYLATING ISOPEPTIDASE"/>
    <property type="match status" value="1"/>
</dbReference>
<keyword evidence="3" id="KW-0378">Hydrolase</keyword>
<keyword evidence="2" id="KW-0645">Protease</keyword>
<dbReference type="GO" id="GO:0101005">
    <property type="term" value="F:deubiquitinase activity"/>
    <property type="evidence" value="ECO:0007669"/>
    <property type="project" value="TreeGrafter"/>
</dbReference>
<dbReference type="Pfam" id="PF05903">
    <property type="entry name" value="Peptidase_C97"/>
    <property type="match status" value="1"/>
</dbReference>
<reference evidence="6 7" key="1">
    <citation type="journal article" date="2020" name="Nat. Food">
        <title>A phased Vanilla planifolia genome enables genetic improvement of flavour and production.</title>
        <authorList>
            <person name="Hasing T."/>
            <person name="Tang H."/>
            <person name="Brym M."/>
            <person name="Khazi F."/>
            <person name="Huang T."/>
            <person name="Chambers A.H."/>
        </authorList>
    </citation>
    <scope>NUCLEOTIDE SEQUENCE [LARGE SCALE GENOMIC DNA]</scope>
    <source>
        <tissue evidence="6">Leaf</tissue>
    </source>
</reference>
<sequence length="249" mass="27567">MKEVVVHVYDVTNSDSEKTNNTILQINRIFKDRIGIGGILHTAVQVYGDEEWSFGYCEYGSGIFSCPPTKNPMYTYRESIVLGETTFTNYMVNEIMWELRREWTGISYDLLSRNCNHFCDAFCERLGVPKLPAWVNRFANAGDAALVAAENTAVRLQQAKTEIVSATKVAYRFLASVASNSPGSSPGSTGNSSSSFSRFRASWFKDLVPAGAIRSPSSTHLIESSNSDNKSPLSLPKRMECTRSNPSSV</sequence>
<evidence type="ECO:0000313" key="7">
    <source>
        <dbReference type="Proteomes" id="UP000636800"/>
    </source>
</evidence>
<accession>A0A835R913</accession>
<gene>
    <name evidence="6" type="ORF">HPP92_008925</name>
</gene>
<dbReference type="GO" id="GO:0016579">
    <property type="term" value="P:protein deubiquitination"/>
    <property type="evidence" value="ECO:0007669"/>
    <property type="project" value="TreeGrafter"/>
</dbReference>
<comment type="similarity">
    <text evidence="1">Belongs to the DeSI family.</text>
</comment>
<dbReference type="OrthoDB" id="657766at2759"/>
<evidence type="ECO:0000256" key="1">
    <source>
        <dbReference type="ARBA" id="ARBA00008140"/>
    </source>
</evidence>
<evidence type="ECO:0000256" key="3">
    <source>
        <dbReference type="ARBA" id="ARBA00022801"/>
    </source>
</evidence>
<dbReference type="Proteomes" id="UP000636800">
    <property type="component" value="Unassembled WGS sequence"/>
</dbReference>
<keyword evidence="7" id="KW-1185">Reference proteome</keyword>
<evidence type="ECO:0000256" key="2">
    <source>
        <dbReference type="ARBA" id="ARBA00022670"/>
    </source>
</evidence>
<dbReference type="InterPro" id="IPR042266">
    <property type="entry name" value="PPPDE_sf"/>
</dbReference>
<dbReference type="SMART" id="SM01179">
    <property type="entry name" value="DUF862"/>
    <property type="match status" value="1"/>
</dbReference>
<comment type="caution">
    <text evidence="6">The sequence shown here is derived from an EMBL/GenBank/DDBJ whole genome shotgun (WGS) entry which is preliminary data.</text>
</comment>
<feature type="domain" description="PPPDE" evidence="5">
    <location>
        <begin position="2"/>
        <end position="146"/>
    </location>
</feature>
<dbReference type="AlphaFoldDB" id="A0A835R913"/>
<name>A0A835R913_VANPL</name>
<evidence type="ECO:0000313" key="6">
    <source>
        <dbReference type="EMBL" id="KAG0484846.1"/>
    </source>
</evidence>
<protein>
    <recommendedName>
        <fullName evidence="5">PPPDE domain-containing protein</fullName>
    </recommendedName>
</protein>
<dbReference type="PROSITE" id="PS51858">
    <property type="entry name" value="PPPDE"/>
    <property type="match status" value="1"/>
</dbReference>